<name>A0AAN9N7P1_PHACN</name>
<keyword evidence="2" id="KW-1185">Reference proteome</keyword>
<evidence type="ECO:0000313" key="1">
    <source>
        <dbReference type="EMBL" id="KAK7367271.1"/>
    </source>
</evidence>
<accession>A0AAN9N7P1</accession>
<organism evidence="1 2">
    <name type="scientific">Phaseolus coccineus</name>
    <name type="common">Scarlet runner bean</name>
    <name type="synonym">Phaseolus multiflorus</name>
    <dbReference type="NCBI Taxonomy" id="3886"/>
    <lineage>
        <taxon>Eukaryota</taxon>
        <taxon>Viridiplantae</taxon>
        <taxon>Streptophyta</taxon>
        <taxon>Embryophyta</taxon>
        <taxon>Tracheophyta</taxon>
        <taxon>Spermatophyta</taxon>
        <taxon>Magnoliopsida</taxon>
        <taxon>eudicotyledons</taxon>
        <taxon>Gunneridae</taxon>
        <taxon>Pentapetalae</taxon>
        <taxon>rosids</taxon>
        <taxon>fabids</taxon>
        <taxon>Fabales</taxon>
        <taxon>Fabaceae</taxon>
        <taxon>Papilionoideae</taxon>
        <taxon>50 kb inversion clade</taxon>
        <taxon>NPAAA clade</taxon>
        <taxon>indigoferoid/millettioid clade</taxon>
        <taxon>Phaseoleae</taxon>
        <taxon>Phaseolus</taxon>
    </lineage>
</organism>
<gene>
    <name evidence="1" type="ORF">VNO80_09280</name>
</gene>
<protein>
    <submittedName>
        <fullName evidence="1">Uncharacterized protein</fullName>
    </submittedName>
</protein>
<dbReference type="AlphaFoldDB" id="A0AAN9N7P1"/>
<sequence>MKVLCCVVLHERFNSKISRAKKVSPFSLSFPLSPSSMPSPLTLTTGSVSFLGFPHFSFFHSLLSPSLSLSAFSKLGCVIETEEEKEEEEVGGGV</sequence>
<proteinExistence type="predicted"/>
<dbReference type="Proteomes" id="UP001374584">
    <property type="component" value="Unassembled WGS sequence"/>
</dbReference>
<evidence type="ECO:0000313" key="2">
    <source>
        <dbReference type="Proteomes" id="UP001374584"/>
    </source>
</evidence>
<comment type="caution">
    <text evidence="1">The sequence shown here is derived from an EMBL/GenBank/DDBJ whole genome shotgun (WGS) entry which is preliminary data.</text>
</comment>
<dbReference type="EMBL" id="JAYMYR010000004">
    <property type="protein sequence ID" value="KAK7367271.1"/>
    <property type="molecule type" value="Genomic_DNA"/>
</dbReference>
<reference evidence="1 2" key="1">
    <citation type="submission" date="2024-01" db="EMBL/GenBank/DDBJ databases">
        <title>The genomes of 5 underutilized Papilionoideae crops provide insights into root nodulation and disease resistanc.</title>
        <authorList>
            <person name="Jiang F."/>
        </authorList>
    </citation>
    <scope>NUCLEOTIDE SEQUENCE [LARGE SCALE GENOMIC DNA]</scope>
    <source>
        <strain evidence="1">JINMINGXINNONG_FW02</strain>
        <tissue evidence="1">Leaves</tissue>
    </source>
</reference>